<dbReference type="Gene3D" id="3.40.640.10">
    <property type="entry name" value="Type I PLP-dependent aspartate aminotransferase-like (Major domain)"/>
    <property type="match status" value="1"/>
</dbReference>
<dbReference type="GO" id="GO:0003824">
    <property type="term" value="F:catalytic activity"/>
    <property type="evidence" value="ECO:0007669"/>
    <property type="project" value="UniProtKB-ARBA"/>
</dbReference>
<evidence type="ECO:0000313" key="4">
    <source>
        <dbReference type="EMBL" id="GAE30083.1"/>
    </source>
</evidence>
<accession>W4QEI4</accession>
<evidence type="ECO:0000256" key="2">
    <source>
        <dbReference type="ARBA" id="ARBA00022898"/>
    </source>
</evidence>
<keyword evidence="2" id="KW-0663">Pyridoxal phosphate</keyword>
<organism evidence="4 5">
    <name type="scientific">Halalkalibacter hemicellulosilyticusJCM 9152</name>
    <dbReference type="NCBI Taxonomy" id="1236971"/>
    <lineage>
        <taxon>Bacteria</taxon>
        <taxon>Bacillati</taxon>
        <taxon>Bacillota</taxon>
        <taxon>Bacilli</taxon>
        <taxon>Bacillales</taxon>
        <taxon>Bacillaceae</taxon>
        <taxon>Halalkalibacter</taxon>
    </lineage>
</organism>
<feature type="domain" description="Aminotransferase class V" evidence="3">
    <location>
        <begin position="2"/>
        <end position="362"/>
    </location>
</feature>
<dbReference type="PIRSF" id="PIRSF005572">
    <property type="entry name" value="NifS"/>
    <property type="match status" value="1"/>
</dbReference>
<dbReference type="STRING" id="1236971.JCM9152_1479"/>
<evidence type="ECO:0000313" key="5">
    <source>
        <dbReference type="Proteomes" id="UP000018895"/>
    </source>
</evidence>
<dbReference type="SUPFAM" id="SSF53383">
    <property type="entry name" value="PLP-dependent transferases"/>
    <property type="match status" value="1"/>
</dbReference>
<evidence type="ECO:0000259" key="3">
    <source>
        <dbReference type="Pfam" id="PF00266"/>
    </source>
</evidence>
<comment type="caution">
    <text evidence="4">The sequence shown here is derived from an EMBL/GenBank/DDBJ whole genome shotgun (WGS) entry which is preliminary data.</text>
</comment>
<dbReference type="AlphaFoldDB" id="W4QEI4"/>
<dbReference type="InterPro" id="IPR015421">
    <property type="entry name" value="PyrdxlP-dep_Trfase_major"/>
</dbReference>
<dbReference type="PANTHER" id="PTHR11601">
    <property type="entry name" value="CYSTEINE DESULFURYLASE FAMILY MEMBER"/>
    <property type="match status" value="1"/>
</dbReference>
<dbReference type="InterPro" id="IPR015424">
    <property type="entry name" value="PyrdxlP-dep_Trfase"/>
</dbReference>
<dbReference type="Proteomes" id="UP000018895">
    <property type="component" value="Unassembled WGS sequence"/>
</dbReference>
<dbReference type="Pfam" id="PF00266">
    <property type="entry name" value="Aminotran_5"/>
    <property type="match status" value="1"/>
</dbReference>
<dbReference type="RefSeq" id="WP_035342407.1">
    <property type="nucleotide sequence ID" value="NZ_BAUU01000009.1"/>
</dbReference>
<dbReference type="OrthoDB" id="9808002at2"/>
<proteinExistence type="predicted"/>
<keyword evidence="5" id="KW-1185">Reference proteome</keyword>
<dbReference type="InterPro" id="IPR015422">
    <property type="entry name" value="PyrdxlP-dep_Trfase_small"/>
</dbReference>
<dbReference type="InterPro" id="IPR016454">
    <property type="entry name" value="Cysteine_dSase"/>
</dbReference>
<dbReference type="Gene3D" id="3.90.1150.10">
    <property type="entry name" value="Aspartate Aminotransferase, domain 1"/>
    <property type="match status" value="1"/>
</dbReference>
<sequence>MIYLDNSATTRPDPAVVETYMKASLGFFGNPSSLHTLGVEAERLLNEARNRVAAYLGVSSNEIIFTSGGTEGNNLAIKGAAKARKHRGKHIVTTSAEHASVLATCQSLEAEGFEVTYIDLDPRGLVSVESVMAAVRPDTVVVSVHHVNNEIGAIQPVEDIGKRLMDWPNAMFHVDHVQGLSKVPLSLNDAHIDLCTGSAHKIHGLKGTGFLYKRKGTNISPLQHGGNQEFNVRTGTENVAGAVALAKALRLMGERGSELKRLESLKGYVIKELKKIEGVIVNSPLEGAPHIINMSLPCIKPEVVVQALAEKDIYVSTKSACSSKESEPSHVLQSMGLAHERTVSAIRISFSVETTKEELDRFLMEFRQLIPELMEVAQS</sequence>
<dbReference type="InterPro" id="IPR000192">
    <property type="entry name" value="Aminotrans_V_dom"/>
</dbReference>
<protein>
    <submittedName>
        <fullName evidence="4">Cysteine desulfurase</fullName>
    </submittedName>
</protein>
<name>W4QEI4_9BACI</name>
<dbReference type="PANTHER" id="PTHR11601:SF50">
    <property type="entry name" value="CYSTEINE DESULFURASE ISCS 2-RELATED"/>
    <property type="match status" value="1"/>
</dbReference>
<evidence type="ECO:0000256" key="1">
    <source>
        <dbReference type="ARBA" id="ARBA00001933"/>
    </source>
</evidence>
<gene>
    <name evidence="4" type="ORF">JCM9152_1479</name>
</gene>
<reference evidence="4" key="1">
    <citation type="journal article" date="2014" name="Genome Announc.">
        <title>Draft Genome Sequences of Three Alkaliphilic Bacillus Strains, Bacillus wakoensis JCM 9140T, Bacillus akibai JCM 9157T, and Bacillus hemicellulosilyticus JCM 9152T.</title>
        <authorList>
            <person name="Yuki M."/>
            <person name="Oshima K."/>
            <person name="Suda W."/>
            <person name="Oshida Y."/>
            <person name="Kitamura K."/>
            <person name="Iida T."/>
            <person name="Hattori M."/>
            <person name="Ohkuma M."/>
        </authorList>
    </citation>
    <scope>NUCLEOTIDE SEQUENCE [LARGE SCALE GENOMIC DNA]</scope>
    <source>
        <strain evidence="4">JCM 9152</strain>
    </source>
</reference>
<dbReference type="EMBL" id="BAUU01000009">
    <property type="protein sequence ID" value="GAE30083.1"/>
    <property type="molecule type" value="Genomic_DNA"/>
</dbReference>
<comment type="cofactor">
    <cofactor evidence="1">
        <name>pyridoxal 5'-phosphate</name>
        <dbReference type="ChEBI" id="CHEBI:597326"/>
    </cofactor>
</comment>